<evidence type="ECO:0000256" key="10">
    <source>
        <dbReference type="ARBA" id="ARBA00042520"/>
    </source>
</evidence>
<dbReference type="InterPro" id="IPR013078">
    <property type="entry name" value="His_Pase_superF_clade-1"/>
</dbReference>
<dbReference type="PANTHER" id="PTHR20935">
    <property type="entry name" value="PHOSPHOGLYCERATE MUTASE-RELATED"/>
    <property type="match status" value="1"/>
</dbReference>
<evidence type="ECO:0000256" key="5">
    <source>
        <dbReference type="ARBA" id="ARBA00022801"/>
    </source>
</evidence>
<reference evidence="13" key="1">
    <citation type="journal article" date="2014" name="PLoS ONE">
        <title>Transcriptome-Based Identification of ABC Transporters in the Western Tarnished Plant Bug Lygus hesperus.</title>
        <authorList>
            <person name="Hull J.J."/>
            <person name="Chaney K."/>
            <person name="Geib S.M."/>
            <person name="Fabrick J.A."/>
            <person name="Brent C.S."/>
            <person name="Walsh D."/>
            <person name="Lavine L.C."/>
        </authorList>
    </citation>
    <scope>NUCLEOTIDE SEQUENCE</scope>
</reference>
<accession>A0A0A9YYY0</accession>
<reference evidence="13" key="2">
    <citation type="submission" date="2014-07" db="EMBL/GenBank/DDBJ databases">
        <authorList>
            <person name="Hull J."/>
        </authorList>
    </citation>
    <scope>NUCLEOTIDE SEQUENCE</scope>
</reference>
<evidence type="ECO:0000256" key="1">
    <source>
        <dbReference type="ARBA" id="ARBA00004294"/>
    </source>
</evidence>
<evidence type="ECO:0000256" key="8">
    <source>
        <dbReference type="ARBA" id="ARBA00039765"/>
    </source>
</evidence>
<keyword evidence="4" id="KW-0496">Mitochondrion</keyword>
<evidence type="ECO:0000256" key="7">
    <source>
        <dbReference type="ARBA" id="ARBA00038605"/>
    </source>
</evidence>
<dbReference type="InterPro" id="IPR051021">
    <property type="entry name" value="Mito_Ser/Thr_phosphatase"/>
</dbReference>
<dbReference type="PANTHER" id="PTHR20935:SF0">
    <property type="entry name" value="SERINE_THREONINE-PROTEIN PHOSPHATASE PGAM5, MITOCHONDRIAL"/>
    <property type="match status" value="1"/>
</dbReference>
<comment type="subunit">
    <text evidence="7">Interacts with Pk92B/ASK1.</text>
</comment>
<comment type="similarity">
    <text evidence="2">Belongs to the phosphoglycerate mutase family. BPG-dependent PGAM subfamily.</text>
</comment>
<comment type="catalytic activity">
    <reaction evidence="12">
        <text>O-phospho-L-threonyl-[protein] + H2O = L-threonyl-[protein] + phosphate</text>
        <dbReference type="Rhea" id="RHEA:47004"/>
        <dbReference type="Rhea" id="RHEA-COMP:11060"/>
        <dbReference type="Rhea" id="RHEA-COMP:11605"/>
        <dbReference type="ChEBI" id="CHEBI:15377"/>
        <dbReference type="ChEBI" id="CHEBI:30013"/>
        <dbReference type="ChEBI" id="CHEBI:43474"/>
        <dbReference type="ChEBI" id="CHEBI:61977"/>
        <dbReference type="EC" id="3.1.3.16"/>
    </reaction>
</comment>
<protein>
    <recommendedName>
        <fullName evidence="8">Serine/threonine-protein phosphatase PGAM5, mitochondrial</fullName>
        <ecNumber evidence="3">3.1.3.16</ecNumber>
    </recommendedName>
    <alternativeName>
        <fullName evidence="10">Phosphoglycerate mutase family member 5 homolog</fullName>
    </alternativeName>
    <alternativeName>
        <fullName evidence="9">Serine/threonine-protein phosphatase Pgam5, mitochondrial</fullName>
    </alternativeName>
</protein>
<dbReference type="Pfam" id="PF00300">
    <property type="entry name" value="His_Phos_1"/>
    <property type="match status" value="1"/>
</dbReference>
<keyword evidence="4" id="KW-0472">Membrane</keyword>
<evidence type="ECO:0000256" key="4">
    <source>
        <dbReference type="ARBA" id="ARBA00022787"/>
    </source>
</evidence>
<evidence type="ECO:0000256" key="12">
    <source>
        <dbReference type="ARBA" id="ARBA00048336"/>
    </source>
</evidence>
<dbReference type="EC" id="3.1.3.16" evidence="3"/>
<dbReference type="GO" id="GO:0090141">
    <property type="term" value="P:positive regulation of mitochondrial fission"/>
    <property type="evidence" value="ECO:0007669"/>
    <property type="project" value="TreeGrafter"/>
</dbReference>
<dbReference type="InterPro" id="IPR029033">
    <property type="entry name" value="His_PPase_superfam"/>
</dbReference>
<name>A0A0A9YYY0_LYGHE</name>
<keyword evidence="5" id="KW-0378">Hydrolase</keyword>
<dbReference type="GO" id="GO:0004722">
    <property type="term" value="F:protein serine/threonine phosphatase activity"/>
    <property type="evidence" value="ECO:0007669"/>
    <property type="project" value="UniProtKB-EC"/>
</dbReference>
<comment type="catalytic activity">
    <reaction evidence="11">
        <text>O-phospho-L-seryl-[protein] + H2O = L-seryl-[protein] + phosphate</text>
        <dbReference type="Rhea" id="RHEA:20629"/>
        <dbReference type="Rhea" id="RHEA-COMP:9863"/>
        <dbReference type="Rhea" id="RHEA-COMP:11604"/>
        <dbReference type="ChEBI" id="CHEBI:15377"/>
        <dbReference type="ChEBI" id="CHEBI:29999"/>
        <dbReference type="ChEBI" id="CHEBI:43474"/>
        <dbReference type="ChEBI" id="CHEBI:83421"/>
        <dbReference type="EC" id="3.1.3.16"/>
    </reaction>
</comment>
<dbReference type="EMBL" id="GBHO01005402">
    <property type="protein sequence ID" value="JAG38202.1"/>
    <property type="molecule type" value="Transcribed_RNA"/>
</dbReference>
<proteinExistence type="inferred from homology"/>
<evidence type="ECO:0000256" key="11">
    <source>
        <dbReference type="ARBA" id="ARBA00047761"/>
    </source>
</evidence>
<evidence type="ECO:0000256" key="6">
    <source>
        <dbReference type="ARBA" id="ARBA00037234"/>
    </source>
</evidence>
<gene>
    <name evidence="13" type="primary">pgam5_2</name>
    <name evidence="13" type="ORF">CM83_100497</name>
</gene>
<comment type="subcellular location">
    <subcellularLocation>
        <location evidence="1">Mitochondrion outer membrane</location>
    </subcellularLocation>
</comment>
<dbReference type="Gene3D" id="3.40.50.1240">
    <property type="entry name" value="Phosphoglycerate mutase-like"/>
    <property type="match status" value="1"/>
</dbReference>
<comment type="function">
    <text evidence="6">Displays phosphatase activity for serine/threonine residues, and dephosphorylates and activates Pk92B kinase. Has apparently no phosphoglycerate mutase activity.</text>
</comment>
<evidence type="ECO:0000256" key="9">
    <source>
        <dbReference type="ARBA" id="ARBA00040722"/>
    </source>
</evidence>
<dbReference type="AlphaFoldDB" id="A0A0A9YYY0"/>
<evidence type="ECO:0000256" key="3">
    <source>
        <dbReference type="ARBA" id="ARBA00013081"/>
    </source>
</evidence>
<dbReference type="SUPFAM" id="SSF53254">
    <property type="entry name" value="Phosphoglycerate mutase-like"/>
    <property type="match status" value="1"/>
</dbReference>
<keyword evidence="4" id="KW-1000">Mitochondrion outer membrane</keyword>
<sequence>MVFNKRVIWSRVKLLAAGVVGLGGGYAYSYWGTFGVVDALEKPPFPQQPYCVGRKCPITAWDRNWDRLETGEKCDPKLSHFEKNILIVRHGQYNAAGKSDEERKLTKLGQEQMMAVAHRLATLNFTYSFVMGSKNTRGMESYSILGRHLDVPSGFNDSLNEGFPVAPVPGSAAIAGDDLYYRDIMKMEYAFRSLFRRPSLASA</sequence>
<evidence type="ECO:0000256" key="2">
    <source>
        <dbReference type="ARBA" id="ARBA00006717"/>
    </source>
</evidence>
<dbReference type="GO" id="GO:0005741">
    <property type="term" value="C:mitochondrial outer membrane"/>
    <property type="evidence" value="ECO:0007669"/>
    <property type="project" value="UniProtKB-SubCell"/>
</dbReference>
<evidence type="ECO:0000313" key="13">
    <source>
        <dbReference type="EMBL" id="JAG38202.1"/>
    </source>
</evidence>
<organism evidence="13">
    <name type="scientific">Lygus hesperus</name>
    <name type="common">Western plant bug</name>
    <dbReference type="NCBI Taxonomy" id="30085"/>
    <lineage>
        <taxon>Eukaryota</taxon>
        <taxon>Metazoa</taxon>
        <taxon>Ecdysozoa</taxon>
        <taxon>Arthropoda</taxon>
        <taxon>Hexapoda</taxon>
        <taxon>Insecta</taxon>
        <taxon>Pterygota</taxon>
        <taxon>Neoptera</taxon>
        <taxon>Paraneoptera</taxon>
        <taxon>Hemiptera</taxon>
        <taxon>Heteroptera</taxon>
        <taxon>Panheteroptera</taxon>
        <taxon>Cimicomorpha</taxon>
        <taxon>Miridae</taxon>
        <taxon>Mirini</taxon>
        <taxon>Lygus</taxon>
    </lineage>
</organism>
<feature type="non-terminal residue" evidence="13">
    <location>
        <position position="203"/>
    </location>
</feature>